<sequence length="169" mass="19171">MKDRWVRVGLVTFLREVDEWSQTLERCTHGLCNAKRNLMKTVQLPLQNATRLTNRGLEKLMLTSTFNLCHLTKSALYLCHFFSVHFLSHSLPHWNTEIGPKESADLQEPAIGTTGCKTSSFSTWLFPNKEWMAHRLPKERKAEISSEIVVIGPDVLLSNPDGLTHPASS</sequence>
<organism evidence="1 2">
    <name type="scientific">Anabarilius grahami</name>
    <name type="common">Kanglang fish</name>
    <name type="synonym">Barilius grahami</name>
    <dbReference type="NCBI Taxonomy" id="495550"/>
    <lineage>
        <taxon>Eukaryota</taxon>
        <taxon>Metazoa</taxon>
        <taxon>Chordata</taxon>
        <taxon>Craniata</taxon>
        <taxon>Vertebrata</taxon>
        <taxon>Euteleostomi</taxon>
        <taxon>Actinopterygii</taxon>
        <taxon>Neopterygii</taxon>
        <taxon>Teleostei</taxon>
        <taxon>Ostariophysi</taxon>
        <taxon>Cypriniformes</taxon>
        <taxon>Xenocyprididae</taxon>
        <taxon>Xenocypridinae</taxon>
        <taxon>Xenocypridinae incertae sedis</taxon>
        <taxon>Anabarilius</taxon>
    </lineage>
</organism>
<evidence type="ECO:0000313" key="1">
    <source>
        <dbReference type="EMBL" id="ROI15751.1"/>
    </source>
</evidence>
<keyword evidence="2" id="KW-1185">Reference proteome</keyword>
<reference evidence="1 2" key="1">
    <citation type="submission" date="2018-10" db="EMBL/GenBank/DDBJ databases">
        <title>Genome assembly for a Yunnan-Guizhou Plateau 3E fish, Anabarilius grahami (Regan), and its evolutionary and genetic applications.</title>
        <authorList>
            <person name="Jiang W."/>
        </authorList>
    </citation>
    <scope>NUCLEOTIDE SEQUENCE [LARGE SCALE GENOMIC DNA]</scope>
    <source>
        <strain evidence="1">AG-KIZ</strain>
        <tissue evidence="1">Muscle</tissue>
    </source>
</reference>
<dbReference type="AlphaFoldDB" id="A0A3N0XG18"/>
<dbReference type="Proteomes" id="UP000281406">
    <property type="component" value="Unassembled WGS sequence"/>
</dbReference>
<dbReference type="EMBL" id="RJVU01078493">
    <property type="protein sequence ID" value="ROI15751.1"/>
    <property type="molecule type" value="Genomic_DNA"/>
</dbReference>
<name>A0A3N0XG18_ANAGA</name>
<protein>
    <submittedName>
        <fullName evidence="1">Uncharacterized protein</fullName>
    </submittedName>
</protein>
<gene>
    <name evidence="1" type="ORF">DPX16_16180</name>
</gene>
<proteinExistence type="predicted"/>
<evidence type="ECO:0000313" key="2">
    <source>
        <dbReference type="Proteomes" id="UP000281406"/>
    </source>
</evidence>
<accession>A0A3N0XG18</accession>
<comment type="caution">
    <text evidence="1">The sequence shown here is derived from an EMBL/GenBank/DDBJ whole genome shotgun (WGS) entry which is preliminary data.</text>
</comment>